<sequence>MQCRTPQTLSSSSFTELLSVSWGWDSVCGRGEPLSELSMATA</sequence>
<keyword evidence="2" id="KW-1185">Reference proteome</keyword>
<reference evidence="2" key="1">
    <citation type="journal article" date="2014" name="Genome Announc.">
        <title>Genome sequence and annotation of Acremonium chrysogenum, producer of the beta-lactam antibiotic cephalosporin C.</title>
        <authorList>
            <person name="Terfehr D."/>
            <person name="Dahlmann T.A."/>
            <person name="Specht T."/>
            <person name="Zadra I."/>
            <person name="Kuernsteiner H."/>
            <person name="Kueck U."/>
        </authorList>
    </citation>
    <scope>NUCLEOTIDE SEQUENCE [LARGE SCALE GENOMIC DNA]</scope>
    <source>
        <strain evidence="2">ATCC 11550 / CBS 779.69 / DSM 880 / IAM 14645 / JCM 23072 / IMI 49137</strain>
    </source>
</reference>
<dbReference type="EMBL" id="JPKY01000023">
    <property type="protein sequence ID" value="KFH46099.1"/>
    <property type="molecule type" value="Genomic_DNA"/>
</dbReference>
<evidence type="ECO:0000313" key="2">
    <source>
        <dbReference type="Proteomes" id="UP000029964"/>
    </source>
</evidence>
<proteinExistence type="predicted"/>
<dbReference type="HOGENOM" id="CLU_3260398_0_0_1"/>
<accession>A0A086T9R7</accession>
<gene>
    <name evidence="1" type="ORF">ACRE_030570</name>
</gene>
<comment type="caution">
    <text evidence="1">The sequence shown here is derived from an EMBL/GenBank/DDBJ whole genome shotgun (WGS) entry which is preliminary data.</text>
</comment>
<organism evidence="1 2">
    <name type="scientific">Hapsidospora chrysogenum (strain ATCC 11550 / CBS 779.69 / DSM 880 / IAM 14645 / JCM 23072 / IMI 49137)</name>
    <name type="common">Acremonium chrysogenum</name>
    <dbReference type="NCBI Taxonomy" id="857340"/>
    <lineage>
        <taxon>Eukaryota</taxon>
        <taxon>Fungi</taxon>
        <taxon>Dikarya</taxon>
        <taxon>Ascomycota</taxon>
        <taxon>Pezizomycotina</taxon>
        <taxon>Sordariomycetes</taxon>
        <taxon>Hypocreomycetidae</taxon>
        <taxon>Hypocreales</taxon>
        <taxon>Bionectriaceae</taxon>
        <taxon>Hapsidospora</taxon>
    </lineage>
</organism>
<name>A0A086T9R7_HAPC1</name>
<dbReference type="AlphaFoldDB" id="A0A086T9R7"/>
<evidence type="ECO:0000313" key="1">
    <source>
        <dbReference type="EMBL" id="KFH46099.1"/>
    </source>
</evidence>
<protein>
    <submittedName>
        <fullName evidence="1">Uncharacterized protein</fullName>
    </submittedName>
</protein>
<dbReference type="Proteomes" id="UP000029964">
    <property type="component" value="Unassembled WGS sequence"/>
</dbReference>